<feature type="domain" description="Toprim" evidence="1">
    <location>
        <begin position="219"/>
        <end position="305"/>
    </location>
</feature>
<gene>
    <name evidence="3" type="ORF">ACFPN5_10225</name>
</gene>
<comment type="caution">
    <text evidence="3">The sequence shown here is derived from an EMBL/GenBank/DDBJ whole genome shotgun (WGS) entry which is preliminary data.</text>
</comment>
<sequence length="311" mass="33766">MRKPFFVSLEPSLRAAIYDMVGAAPEHINPDGITRFSTSGQRTNTDGWVICSDNRIVRFGCWRQNVEGWWTDTGRGSRAAHSCFQPSGNPAINVEQERRERARINASIWSRARPMRVEAHAGTYLLKRGLVLVDYPSALRTTFLSYYEDGVEKGRYPAMLGAVTNQHGELVTLHRTFLTAGGHKAPVSQPKKLTRASAPLAGASIKLDQPREINNRLTLGIGEGIETALACRLGSGIPTWSCVSASGMKSFIWPVGLESLVIFADNDKHGVGQAAAGHLASRAVAAGLEVRVLVPQTAGTDWLDVYVGAAE</sequence>
<keyword evidence="4" id="KW-1185">Reference proteome</keyword>
<proteinExistence type="predicted"/>
<dbReference type="Pfam" id="PF13362">
    <property type="entry name" value="Toprim_3"/>
    <property type="match status" value="1"/>
</dbReference>
<accession>A0ABW0L4B1</accession>
<dbReference type="Pfam" id="PF23639">
    <property type="entry name" value="DUF7146"/>
    <property type="match status" value="1"/>
</dbReference>
<feature type="domain" description="DUF7146" evidence="2">
    <location>
        <begin position="101"/>
        <end position="196"/>
    </location>
</feature>
<evidence type="ECO:0000313" key="3">
    <source>
        <dbReference type="EMBL" id="MFC5460181.1"/>
    </source>
</evidence>
<reference evidence="4" key="1">
    <citation type="journal article" date="2019" name="Int. J. Syst. Evol. Microbiol.">
        <title>The Global Catalogue of Microorganisms (GCM) 10K type strain sequencing project: providing services to taxonomists for standard genome sequencing and annotation.</title>
        <authorList>
            <consortium name="The Broad Institute Genomics Platform"/>
            <consortium name="The Broad Institute Genome Sequencing Center for Infectious Disease"/>
            <person name="Wu L."/>
            <person name="Ma J."/>
        </authorList>
    </citation>
    <scope>NUCLEOTIDE SEQUENCE [LARGE SCALE GENOMIC DNA]</scope>
    <source>
        <strain evidence="4">KACC 12649</strain>
    </source>
</reference>
<name>A0ABW0L4B1_9BURK</name>
<dbReference type="InterPro" id="IPR006171">
    <property type="entry name" value="TOPRIM_dom"/>
</dbReference>
<dbReference type="EMBL" id="JBHSMU010000009">
    <property type="protein sequence ID" value="MFC5460181.1"/>
    <property type="molecule type" value="Genomic_DNA"/>
</dbReference>
<protein>
    <submittedName>
        <fullName evidence="3">Toprim domain-containing protein</fullName>
    </submittedName>
</protein>
<evidence type="ECO:0000313" key="4">
    <source>
        <dbReference type="Proteomes" id="UP001596050"/>
    </source>
</evidence>
<evidence type="ECO:0000259" key="1">
    <source>
        <dbReference type="Pfam" id="PF13362"/>
    </source>
</evidence>
<dbReference type="Proteomes" id="UP001596050">
    <property type="component" value="Unassembled WGS sequence"/>
</dbReference>
<dbReference type="InterPro" id="IPR055570">
    <property type="entry name" value="DUF7146"/>
</dbReference>
<dbReference type="RefSeq" id="WP_379782787.1">
    <property type="nucleotide sequence ID" value="NZ_JBHSMU010000009.1"/>
</dbReference>
<evidence type="ECO:0000259" key="2">
    <source>
        <dbReference type="Pfam" id="PF23639"/>
    </source>
</evidence>
<organism evidence="3 4">
    <name type="scientific">Massilia niabensis</name>
    <dbReference type="NCBI Taxonomy" id="544910"/>
    <lineage>
        <taxon>Bacteria</taxon>
        <taxon>Pseudomonadati</taxon>
        <taxon>Pseudomonadota</taxon>
        <taxon>Betaproteobacteria</taxon>
        <taxon>Burkholderiales</taxon>
        <taxon>Oxalobacteraceae</taxon>
        <taxon>Telluria group</taxon>
        <taxon>Massilia</taxon>
    </lineage>
</organism>